<dbReference type="PANTHER" id="PTHR43845:SF1">
    <property type="entry name" value="BLR5969 PROTEIN"/>
    <property type="match status" value="1"/>
</dbReference>
<gene>
    <name evidence="3" type="ORF">EDD73_10128</name>
</gene>
<dbReference type="Pfam" id="PF14535">
    <property type="entry name" value="AMP-binding_C_2"/>
    <property type="match status" value="1"/>
</dbReference>
<evidence type="ECO:0000259" key="1">
    <source>
        <dbReference type="Pfam" id="PF00501"/>
    </source>
</evidence>
<dbReference type="Gene3D" id="3.40.50.12780">
    <property type="entry name" value="N-terminal domain of ligase-like"/>
    <property type="match status" value="1"/>
</dbReference>
<evidence type="ECO:0000313" key="3">
    <source>
        <dbReference type="EMBL" id="TCP68867.1"/>
    </source>
</evidence>
<dbReference type="EMBL" id="SLXT01000001">
    <property type="protein sequence ID" value="TCP68867.1"/>
    <property type="molecule type" value="Genomic_DNA"/>
</dbReference>
<keyword evidence="4" id="KW-1185">Reference proteome</keyword>
<proteinExistence type="predicted"/>
<dbReference type="Pfam" id="PF00501">
    <property type="entry name" value="AMP-binding"/>
    <property type="match status" value="1"/>
</dbReference>
<feature type="domain" description="AMP-dependent synthetase/ligase" evidence="1">
    <location>
        <begin position="92"/>
        <end position="306"/>
    </location>
</feature>
<dbReference type="PANTHER" id="PTHR43845">
    <property type="entry name" value="BLR5969 PROTEIN"/>
    <property type="match status" value="1"/>
</dbReference>
<dbReference type="RefSeq" id="WP_131917603.1">
    <property type="nucleotide sequence ID" value="NZ_JAOQNU010000001.1"/>
</dbReference>
<sequence>MNLPFSKRISQARTPAWLMHHLSGPDIDNMTPEALESYQKAALTEVIQQAYEHSPYYKQKFDEREVHPKDIQELADVAKLPFTTKSEMRTDPWLLLACDRQDIAIIHVSTGTTGGNPIYVMQTWRDYYLHDLAPGYATLVPVETGDRCLNALPYEMSSAGLAFHKTLMNSCEATVIPAGKGGAYSSPEKTVRLMKDLAPTVAVTSPSYAINLAETAAAASFDIRDLGLKQMWLTGEGCSSAFRQRVEQLWGTKANFYYGSLEGGVIGIECADHDGYHIAAGHSLVEIIDPGTGEVLAPGEIGEITVTCLLRYDTPLIRYRTEDLGYLDNTPCSCGVALPRLQLRGRKNDQIHIDGTDFSPFYLEEFLMRIAEIGNWYQFVTRQAQPDNLLIRTELASGVTPSDRLADKIASRMEYAAGLPCTIEFVSSMPRPGGKTVRVIHE</sequence>
<dbReference type="InterPro" id="IPR000873">
    <property type="entry name" value="AMP-dep_synth/lig_dom"/>
</dbReference>
<name>A0A4R2S0Y0_9FIRM</name>
<dbReference type="Proteomes" id="UP000294813">
    <property type="component" value="Unassembled WGS sequence"/>
</dbReference>
<evidence type="ECO:0000259" key="2">
    <source>
        <dbReference type="Pfam" id="PF14535"/>
    </source>
</evidence>
<dbReference type="SUPFAM" id="SSF56801">
    <property type="entry name" value="Acetyl-CoA synthetase-like"/>
    <property type="match status" value="1"/>
</dbReference>
<dbReference type="Gene3D" id="3.30.300.30">
    <property type="match status" value="1"/>
</dbReference>
<comment type="caution">
    <text evidence="3">The sequence shown here is derived from an EMBL/GenBank/DDBJ whole genome shotgun (WGS) entry which is preliminary data.</text>
</comment>
<accession>A0A4R2S0Y0</accession>
<organism evidence="3 4">
    <name type="scientific">Heliophilum fasciatum</name>
    <dbReference type="NCBI Taxonomy" id="35700"/>
    <lineage>
        <taxon>Bacteria</taxon>
        <taxon>Bacillati</taxon>
        <taxon>Bacillota</taxon>
        <taxon>Clostridia</taxon>
        <taxon>Eubacteriales</taxon>
        <taxon>Heliobacteriaceae</taxon>
        <taxon>Heliophilum</taxon>
    </lineage>
</organism>
<dbReference type="InterPro" id="IPR042099">
    <property type="entry name" value="ANL_N_sf"/>
</dbReference>
<feature type="domain" description="AMP-dependent ligase C-terminal" evidence="2">
    <location>
        <begin position="358"/>
        <end position="441"/>
    </location>
</feature>
<protein>
    <submittedName>
        <fullName evidence="3">Phenylacetate-CoA ligase</fullName>
    </submittedName>
</protein>
<dbReference type="GO" id="GO:0016874">
    <property type="term" value="F:ligase activity"/>
    <property type="evidence" value="ECO:0007669"/>
    <property type="project" value="UniProtKB-KW"/>
</dbReference>
<keyword evidence="3" id="KW-0436">Ligase</keyword>
<dbReference type="OrthoDB" id="580775at2"/>
<dbReference type="AlphaFoldDB" id="A0A4R2S0Y0"/>
<evidence type="ECO:0000313" key="4">
    <source>
        <dbReference type="Proteomes" id="UP000294813"/>
    </source>
</evidence>
<reference evidence="3 4" key="1">
    <citation type="submission" date="2019-03" db="EMBL/GenBank/DDBJ databases">
        <title>Genomic Encyclopedia of Type Strains, Phase IV (KMG-IV): sequencing the most valuable type-strain genomes for metagenomic binning, comparative biology and taxonomic classification.</title>
        <authorList>
            <person name="Goeker M."/>
        </authorList>
    </citation>
    <scope>NUCLEOTIDE SEQUENCE [LARGE SCALE GENOMIC DNA]</scope>
    <source>
        <strain evidence="3 4">DSM 11170</strain>
    </source>
</reference>
<dbReference type="InterPro" id="IPR028154">
    <property type="entry name" value="AMP-dep_Lig_C"/>
</dbReference>
<dbReference type="InterPro" id="IPR045851">
    <property type="entry name" value="AMP-bd_C_sf"/>
</dbReference>